<protein>
    <submittedName>
        <fullName evidence="1">Putative ovule protein</fullName>
    </submittedName>
</protein>
<reference evidence="1" key="1">
    <citation type="submission" date="2015-12" db="EMBL/GenBank/DDBJ databases">
        <title>Gene expression during late stages of embryo sac development: a critical building block for successful pollen-pistil interactions.</title>
        <authorList>
            <person name="Liu Y."/>
            <person name="Joly V."/>
            <person name="Sabar M."/>
            <person name="Matton D.P."/>
        </authorList>
    </citation>
    <scope>NUCLEOTIDE SEQUENCE</scope>
</reference>
<dbReference type="AlphaFoldDB" id="A0A0V0HWV6"/>
<sequence length="62" mass="7132">MCNDIKTKINLSREEATYVLQFRFYGPMQLIMYCSIYSYVQSPFGNVHTANTTKGVRISTSN</sequence>
<name>A0A0V0HWV6_SOLCH</name>
<proteinExistence type="predicted"/>
<dbReference type="EMBL" id="GEDG01013969">
    <property type="protein sequence ID" value="JAP24821.1"/>
    <property type="molecule type" value="Transcribed_RNA"/>
</dbReference>
<evidence type="ECO:0000313" key="1">
    <source>
        <dbReference type="EMBL" id="JAP24821.1"/>
    </source>
</evidence>
<accession>A0A0V0HWV6</accession>
<organism evidence="1">
    <name type="scientific">Solanum chacoense</name>
    <name type="common">Chaco potato</name>
    <dbReference type="NCBI Taxonomy" id="4108"/>
    <lineage>
        <taxon>Eukaryota</taxon>
        <taxon>Viridiplantae</taxon>
        <taxon>Streptophyta</taxon>
        <taxon>Embryophyta</taxon>
        <taxon>Tracheophyta</taxon>
        <taxon>Spermatophyta</taxon>
        <taxon>Magnoliopsida</taxon>
        <taxon>eudicotyledons</taxon>
        <taxon>Gunneridae</taxon>
        <taxon>Pentapetalae</taxon>
        <taxon>asterids</taxon>
        <taxon>lamiids</taxon>
        <taxon>Solanales</taxon>
        <taxon>Solanaceae</taxon>
        <taxon>Solanoideae</taxon>
        <taxon>Solaneae</taxon>
        <taxon>Solanum</taxon>
    </lineage>
</organism>